<dbReference type="InterPro" id="IPR050182">
    <property type="entry name" value="Cytochrome_P450_fam2"/>
</dbReference>
<evidence type="ECO:0000256" key="1">
    <source>
        <dbReference type="ARBA" id="ARBA00010617"/>
    </source>
</evidence>
<dbReference type="GO" id="GO:0006082">
    <property type="term" value="P:organic acid metabolic process"/>
    <property type="evidence" value="ECO:0007669"/>
    <property type="project" value="TreeGrafter"/>
</dbReference>
<dbReference type="Pfam" id="PF00067">
    <property type="entry name" value="p450"/>
    <property type="match status" value="2"/>
</dbReference>
<dbReference type="SUPFAM" id="SSF48264">
    <property type="entry name" value="Cytochrome P450"/>
    <property type="match status" value="1"/>
</dbReference>
<proteinExistence type="inferred from homology"/>
<gene>
    <name evidence="7" type="ORF">BSL78_08584</name>
</gene>
<evidence type="ECO:0000313" key="7">
    <source>
        <dbReference type="EMBL" id="PIK54510.1"/>
    </source>
</evidence>
<keyword evidence="3 4" id="KW-0408">Iron</keyword>
<keyword evidence="2 4" id="KW-0479">Metal-binding</keyword>
<comment type="caution">
    <text evidence="7">The sequence shown here is derived from an EMBL/GenBank/DDBJ whole genome shotgun (WGS) entry which is preliminary data.</text>
</comment>
<dbReference type="STRING" id="307972.A0A2G8L2Z2"/>
<evidence type="ECO:0000256" key="4">
    <source>
        <dbReference type="PIRSR" id="PIRSR602401-1"/>
    </source>
</evidence>
<evidence type="ECO:0000256" key="6">
    <source>
        <dbReference type="SAM" id="Phobius"/>
    </source>
</evidence>
<sequence>MPTSHTTQTDGVIEFSDAMESVVSNPTTGTVSPVVIFLSFFLLGAVLYFRRPSNVPPGPFIPFGLLFRRQNAYINLTKFSHEYGPIYSFRLTGRMLTVVINSASLVREALVDQADIFSDRSVSGAVLLRNGGAKGSVLLGNGEEWKELRRFGSHALRSFGVGKRSLGRKIHEEARHLVNAILSLKGNPFESRTCHQAMRFQTLYAVSALEIDKGKVGDNGVIFDKSRVWRTIFDLFGAGTDTTSNSLLWLLPLCHYPDVQKKMYEEITRVVGSEKFPVYEDRFDLPYTEAVILEVQRFRPVAPLVPHGAKQSTTLGGYHIPKGSRILVNLWATHHDPQEWKDPERFHPERFLDDNGNVIHPEAHTPFSMGRRICLGESLAKMELFLFLTCLVQRFRFFVPDGHELPSLNGIHGVTLSPVSYKICAEPIGLE</sequence>
<dbReference type="PANTHER" id="PTHR24300:SF397">
    <property type="entry name" value="CYTOCHROME P450 2U1"/>
    <property type="match status" value="1"/>
</dbReference>
<dbReference type="InterPro" id="IPR002401">
    <property type="entry name" value="Cyt_P450_E_grp-I"/>
</dbReference>
<comment type="similarity">
    <text evidence="1 5">Belongs to the cytochrome P450 family.</text>
</comment>
<dbReference type="InterPro" id="IPR001128">
    <property type="entry name" value="Cyt_P450"/>
</dbReference>
<keyword evidence="6" id="KW-0812">Transmembrane</keyword>
<comment type="cofactor">
    <cofactor evidence="4">
        <name>heme</name>
        <dbReference type="ChEBI" id="CHEBI:30413"/>
    </cofactor>
</comment>
<keyword evidence="6" id="KW-1133">Transmembrane helix</keyword>
<evidence type="ECO:0000256" key="2">
    <source>
        <dbReference type="ARBA" id="ARBA00022723"/>
    </source>
</evidence>
<keyword evidence="4 5" id="KW-0349">Heme</keyword>
<dbReference type="AlphaFoldDB" id="A0A2G8L2Z2"/>
<dbReference type="Gene3D" id="1.10.630.10">
    <property type="entry name" value="Cytochrome P450"/>
    <property type="match status" value="2"/>
</dbReference>
<evidence type="ECO:0000313" key="8">
    <source>
        <dbReference type="Proteomes" id="UP000230750"/>
    </source>
</evidence>
<name>A0A2G8L2Z2_STIJA</name>
<dbReference type="InterPro" id="IPR017972">
    <property type="entry name" value="Cyt_P450_CS"/>
</dbReference>
<dbReference type="PRINTS" id="PR00463">
    <property type="entry name" value="EP450I"/>
</dbReference>
<reference evidence="7 8" key="1">
    <citation type="journal article" date="2017" name="PLoS Biol.">
        <title>The sea cucumber genome provides insights into morphological evolution and visceral regeneration.</title>
        <authorList>
            <person name="Zhang X."/>
            <person name="Sun L."/>
            <person name="Yuan J."/>
            <person name="Sun Y."/>
            <person name="Gao Y."/>
            <person name="Zhang L."/>
            <person name="Li S."/>
            <person name="Dai H."/>
            <person name="Hamel J.F."/>
            <person name="Liu C."/>
            <person name="Yu Y."/>
            <person name="Liu S."/>
            <person name="Lin W."/>
            <person name="Guo K."/>
            <person name="Jin S."/>
            <person name="Xu P."/>
            <person name="Storey K.B."/>
            <person name="Huan P."/>
            <person name="Zhang T."/>
            <person name="Zhou Y."/>
            <person name="Zhang J."/>
            <person name="Lin C."/>
            <person name="Li X."/>
            <person name="Xing L."/>
            <person name="Huo D."/>
            <person name="Sun M."/>
            <person name="Wang L."/>
            <person name="Mercier A."/>
            <person name="Li F."/>
            <person name="Yang H."/>
            <person name="Xiang J."/>
        </authorList>
    </citation>
    <scope>NUCLEOTIDE SEQUENCE [LARGE SCALE GENOMIC DNA]</scope>
    <source>
        <strain evidence="7">Shaxun</strain>
        <tissue evidence="7">Muscle</tissue>
    </source>
</reference>
<keyword evidence="8" id="KW-1185">Reference proteome</keyword>
<keyword evidence="6" id="KW-0472">Membrane</keyword>
<organism evidence="7 8">
    <name type="scientific">Stichopus japonicus</name>
    <name type="common">Sea cucumber</name>
    <dbReference type="NCBI Taxonomy" id="307972"/>
    <lineage>
        <taxon>Eukaryota</taxon>
        <taxon>Metazoa</taxon>
        <taxon>Echinodermata</taxon>
        <taxon>Eleutherozoa</taxon>
        <taxon>Echinozoa</taxon>
        <taxon>Holothuroidea</taxon>
        <taxon>Aspidochirotacea</taxon>
        <taxon>Aspidochirotida</taxon>
        <taxon>Stichopodidae</taxon>
        <taxon>Apostichopus</taxon>
    </lineage>
</organism>
<dbReference type="PANTHER" id="PTHR24300">
    <property type="entry name" value="CYTOCHROME P450 508A4-RELATED"/>
    <property type="match status" value="1"/>
</dbReference>
<feature type="transmembrane region" description="Helical" evidence="6">
    <location>
        <begin position="30"/>
        <end position="49"/>
    </location>
</feature>
<dbReference type="GO" id="GO:0005506">
    <property type="term" value="F:iron ion binding"/>
    <property type="evidence" value="ECO:0007669"/>
    <property type="project" value="InterPro"/>
</dbReference>
<protein>
    <submittedName>
        <fullName evidence="7">Putative cytochrome P450 2J2-like isoform X2</fullName>
    </submittedName>
</protein>
<dbReference type="GO" id="GO:0020037">
    <property type="term" value="F:heme binding"/>
    <property type="evidence" value="ECO:0007669"/>
    <property type="project" value="InterPro"/>
</dbReference>
<keyword evidence="5" id="KW-0503">Monooxygenase</keyword>
<dbReference type="OrthoDB" id="1844152at2759"/>
<keyword evidence="5" id="KW-0560">Oxidoreductase</keyword>
<evidence type="ECO:0000256" key="5">
    <source>
        <dbReference type="RuleBase" id="RU000461"/>
    </source>
</evidence>
<dbReference type="PROSITE" id="PS00086">
    <property type="entry name" value="CYTOCHROME_P450"/>
    <property type="match status" value="1"/>
</dbReference>
<dbReference type="PRINTS" id="PR00385">
    <property type="entry name" value="P450"/>
</dbReference>
<dbReference type="GO" id="GO:0008395">
    <property type="term" value="F:steroid hydroxylase activity"/>
    <property type="evidence" value="ECO:0007669"/>
    <property type="project" value="TreeGrafter"/>
</dbReference>
<evidence type="ECO:0000256" key="3">
    <source>
        <dbReference type="ARBA" id="ARBA00023004"/>
    </source>
</evidence>
<dbReference type="GO" id="GO:0005737">
    <property type="term" value="C:cytoplasm"/>
    <property type="evidence" value="ECO:0007669"/>
    <property type="project" value="TreeGrafter"/>
</dbReference>
<dbReference type="Proteomes" id="UP000230750">
    <property type="component" value="Unassembled WGS sequence"/>
</dbReference>
<accession>A0A2G8L2Z2</accession>
<dbReference type="EMBL" id="MRZV01000246">
    <property type="protein sequence ID" value="PIK54510.1"/>
    <property type="molecule type" value="Genomic_DNA"/>
</dbReference>
<dbReference type="GO" id="GO:0016712">
    <property type="term" value="F:oxidoreductase activity, acting on paired donors, with incorporation or reduction of molecular oxygen, reduced flavin or flavoprotein as one donor, and incorporation of one atom of oxygen"/>
    <property type="evidence" value="ECO:0007669"/>
    <property type="project" value="TreeGrafter"/>
</dbReference>
<dbReference type="GO" id="GO:0006805">
    <property type="term" value="P:xenobiotic metabolic process"/>
    <property type="evidence" value="ECO:0007669"/>
    <property type="project" value="TreeGrafter"/>
</dbReference>
<dbReference type="InterPro" id="IPR036396">
    <property type="entry name" value="Cyt_P450_sf"/>
</dbReference>
<feature type="binding site" description="axial binding residue" evidence="4">
    <location>
        <position position="374"/>
    </location>
    <ligand>
        <name>heme</name>
        <dbReference type="ChEBI" id="CHEBI:30413"/>
    </ligand>
    <ligandPart>
        <name>Fe</name>
        <dbReference type="ChEBI" id="CHEBI:18248"/>
    </ligandPart>
</feature>